<accession>A0A0F9J859</accession>
<organism evidence="2">
    <name type="scientific">marine sediment metagenome</name>
    <dbReference type="NCBI Taxonomy" id="412755"/>
    <lineage>
        <taxon>unclassified sequences</taxon>
        <taxon>metagenomes</taxon>
        <taxon>ecological metagenomes</taxon>
    </lineage>
</organism>
<evidence type="ECO:0000313" key="2">
    <source>
        <dbReference type="EMBL" id="KKL95292.1"/>
    </source>
</evidence>
<sequence length="158" mass="17964">MPEITTTVVAKSEYGIKVKQDGPWWNFSKYEFRGERFDTTVKKGDRVWVEYQEKEYEGEPKFFISQIAKVTAAPTDEPFPAVDEFPPDDDMRPDAPSEPSAAPGQDLWAKDRLRARTDCIACATGIFKSSLEAGIYKEFPPANTIVDYAEVLEKWAKE</sequence>
<evidence type="ECO:0000256" key="1">
    <source>
        <dbReference type="SAM" id="MobiDB-lite"/>
    </source>
</evidence>
<dbReference type="EMBL" id="LAZR01018712">
    <property type="protein sequence ID" value="KKL95292.1"/>
    <property type="molecule type" value="Genomic_DNA"/>
</dbReference>
<comment type="caution">
    <text evidence="2">The sequence shown here is derived from an EMBL/GenBank/DDBJ whole genome shotgun (WGS) entry which is preliminary data.</text>
</comment>
<gene>
    <name evidence="2" type="ORF">LCGC14_1856100</name>
</gene>
<proteinExistence type="predicted"/>
<name>A0A0F9J859_9ZZZZ</name>
<reference evidence="2" key="1">
    <citation type="journal article" date="2015" name="Nature">
        <title>Complex archaea that bridge the gap between prokaryotes and eukaryotes.</title>
        <authorList>
            <person name="Spang A."/>
            <person name="Saw J.H."/>
            <person name="Jorgensen S.L."/>
            <person name="Zaremba-Niedzwiedzka K."/>
            <person name="Martijn J."/>
            <person name="Lind A.E."/>
            <person name="van Eijk R."/>
            <person name="Schleper C."/>
            <person name="Guy L."/>
            <person name="Ettema T.J."/>
        </authorList>
    </citation>
    <scope>NUCLEOTIDE SEQUENCE</scope>
</reference>
<protein>
    <submittedName>
        <fullName evidence="2">Uncharacterized protein</fullName>
    </submittedName>
</protein>
<feature type="region of interest" description="Disordered" evidence="1">
    <location>
        <begin position="74"/>
        <end position="107"/>
    </location>
</feature>
<dbReference type="AlphaFoldDB" id="A0A0F9J859"/>